<dbReference type="InterPro" id="IPR019639">
    <property type="entry name" value="DUF2505"/>
</dbReference>
<protein>
    <submittedName>
        <fullName evidence="1">DUF2505 family protein</fullName>
    </submittedName>
</protein>
<dbReference type="EMBL" id="CP136594">
    <property type="protein sequence ID" value="WOE74913.1"/>
    <property type="molecule type" value="Genomic_DNA"/>
</dbReference>
<organism evidence="1 2">
    <name type="scientific">Alterisphingorhabdus coralli</name>
    <dbReference type="NCBI Taxonomy" id="3071408"/>
    <lineage>
        <taxon>Bacteria</taxon>
        <taxon>Pseudomonadati</taxon>
        <taxon>Pseudomonadota</taxon>
        <taxon>Alphaproteobacteria</taxon>
        <taxon>Sphingomonadales</taxon>
        <taxon>Sphingomonadaceae</taxon>
        <taxon>Alterisphingorhabdus (ex Yan et al. 2024)</taxon>
    </lineage>
</organism>
<dbReference type="Proteomes" id="UP001302429">
    <property type="component" value="Chromosome"/>
</dbReference>
<accession>A0AA97I119</accession>
<proteinExistence type="predicted"/>
<reference evidence="1 2" key="1">
    <citation type="submission" date="2023-10" db="EMBL/GenBank/DDBJ databases">
        <title>Complete genome sequence of a Sphingomonadaceae bacterium.</title>
        <authorList>
            <person name="Yan C."/>
        </authorList>
    </citation>
    <scope>NUCLEOTIDE SEQUENCE [LARGE SCALE GENOMIC DNA]</scope>
    <source>
        <strain evidence="1 2">SCSIO 66989</strain>
    </source>
</reference>
<gene>
    <name evidence="1" type="ORF">RB602_13900</name>
</gene>
<dbReference type="Pfam" id="PF10698">
    <property type="entry name" value="DUF2505"/>
    <property type="match status" value="1"/>
</dbReference>
<dbReference type="AlphaFoldDB" id="A0AA97I119"/>
<name>A0AA97I119_9SPHN</name>
<evidence type="ECO:0000313" key="2">
    <source>
        <dbReference type="Proteomes" id="UP001302429"/>
    </source>
</evidence>
<dbReference type="RefSeq" id="WP_317081354.1">
    <property type="nucleotide sequence ID" value="NZ_CP136594.1"/>
</dbReference>
<sequence length="172" mass="18857">MKQSLQHRFCHPLGDVVSLFLDADFLCQMMADLGNRDIEVTVEPQDDDRALVDMRYTVPANPPPLIRMITGEWVDVHQRNQWSGVESAGEDDALVTAKMTLDPIGKPARGSGRLRFRHDGEAGTLCEAAVEVTCSVPLAASLVEAMIIEDSADLLNREFAYIDAALAEMAEG</sequence>
<keyword evidence="2" id="KW-1185">Reference proteome</keyword>
<dbReference type="KEGG" id="acoa:RB602_13900"/>
<evidence type="ECO:0000313" key="1">
    <source>
        <dbReference type="EMBL" id="WOE74913.1"/>
    </source>
</evidence>